<dbReference type="GO" id="GO:0005975">
    <property type="term" value="P:carbohydrate metabolic process"/>
    <property type="evidence" value="ECO:0007669"/>
    <property type="project" value="InterPro"/>
</dbReference>
<dbReference type="SUPFAM" id="SSF75005">
    <property type="entry name" value="Arabinanase/levansucrase/invertase"/>
    <property type="match status" value="1"/>
</dbReference>
<keyword evidence="3 5" id="KW-0378">Hydrolase</keyword>
<reference evidence="7" key="1">
    <citation type="journal article" date="2021" name="Nat. Commun.">
        <title>Genetic determinants of endophytism in the Arabidopsis root mycobiome.</title>
        <authorList>
            <person name="Mesny F."/>
            <person name="Miyauchi S."/>
            <person name="Thiergart T."/>
            <person name="Pickel B."/>
            <person name="Atanasova L."/>
            <person name="Karlsson M."/>
            <person name="Huettel B."/>
            <person name="Barry K.W."/>
            <person name="Haridas S."/>
            <person name="Chen C."/>
            <person name="Bauer D."/>
            <person name="Andreopoulos W."/>
            <person name="Pangilinan J."/>
            <person name="LaButti K."/>
            <person name="Riley R."/>
            <person name="Lipzen A."/>
            <person name="Clum A."/>
            <person name="Drula E."/>
            <person name="Henrissat B."/>
            <person name="Kohler A."/>
            <person name="Grigoriev I.V."/>
            <person name="Martin F.M."/>
            <person name="Hacquard S."/>
        </authorList>
    </citation>
    <scope>NUCLEOTIDE SEQUENCE</scope>
    <source>
        <strain evidence="7">MPI-CAGE-AT-0021</strain>
    </source>
</reference>
<dbReference type="AlphaFoldDB" id="A0A9P9DLJ6"/>
<evidence type="ECO:0000256" key="1">
    <source>
        <dbReference type="ARBA" id="ARBA00009865"/>
    </source>
</evidence>
<dbReference type="InterPro" id="IPR023296">
    <property type="entry name" value="Glyco_hydro_beta-prop_sf"/>
</dbReference>
<dbReference type="OrthoDB" id="272289at2759"/>
<dbReference type="EMBL" id="JAGMUU010000027">
    <property type="protein sequence ID" value="KAH7121735.1"/>
    <property type="molecule type" value="Genomic_DNA"/>
</dbReference>
<evidence type="ECO:0000256" key="3">
    <source>
        <dbReference type="ARBA" id="ARBA00022801"/>
    </source>
</evidence>
<evidence type="ECO:0000313" key="7">
    <source>
        <dbReference type="EMBL" id="KAH7121735.1"/>
    </source>
</evidence>
<feature type="signal peptide" evidence="6">
    <location>
        <begin position="1"/>
        <end position="17"/>
    </location>
</feature>
<comment type="caution">
    <text evidence="7">The sequence shown here is derived from an EMBL/GenBank/DDBJ whole genome shotgun (WGS) entry which is preliminary data.</text>
</comment>
<keyword evidence="8" id="KW-1185">Reference proteome</keyword>
<proteinExistence type="inferred from homology"/>
<dbReference type="GO" id="GO:0004553">
    <property type="term" value="F:hydrolase activity, hydrolyzing O-glycosyl compounds"/>
    <property type="evidence" value="ECO:0007669"/>
    <property type="project" value="InterPro"/>
</dbReference>
<evidence type="ECO:0000256" key="4">
    <source>
        <dbReference type="ARBA" id="ARBA00023295"/>
    </source>
</evidence>
<sequence>MKSLFGVLTALAATAQAFQNPIRRPGPDPSVVFADGYYHLTYTSYSRIEITKATKLGGLINGETKTVWTDTNRTRNANMWAPEIHQIDGIWHMFYSSCDASLAIDGTYLEIPGQGRFHVLSIINEDQLQSLAITKLDTTTWTVDGWHVISVPDQDWEKNTTNSAANSITAVNEAPHPLYHDGEIWLSYSASYCGTPNYSLGLLHYNGGDPLDASSWDKIGPVFSQANGNYGTGHNCFFTSPDGNEIWNAFHATSNSGGSCGSDRYTMAQIVTFEPGQLPEFGIPQPLSAVLEPPSGE</sequence>
<evidence type="ECO:0000256" key="6">
    <source>
        <dbReference type="SAM" id="SignalP"/>
    </source>
</evidence>
<feature type="chain" id="PRO_5040198969" evidence="6">
    <location>
        <begin position="18"/>
        <end position="297"/>
    </location>
</feature>
<keyword evidence="4 5" id="KW-0326">Glycosidase</keyword>
<comment type="similarity">
    <text evidence="1 5">Belongs to the glycosyl hydrolase 43 family.</text>
</comment>
<evidence type="ECO:0000256" key="2">
    <source>
        <dbReference type="ARBA" id="ARBA00022729"/>
    </source>
</evidence>
<dbReference type="PANTHER" id="PTHR43817">
    <property type="entry name" value="GLYCOSYL HYDROLASE"/>
    <property type="match status" value="1"/>
</dbReference>
<accession>A0A9P9DLJ6</accession>
<dbReference type="Proteomes" id="UP000717696">
    <property type="component" value="Unassembled WGS sequence"/>
</dbReference>
<dbReference type="Gene3D" id="2.115.10.20">
    <property type="entry name" value="Glycosyl hydrolase domain, family 43"/>
    <property type="match status" value="2"/>
</dbReference>
<dbReference type="Pfam" id="PF04616">
    <property type="entry name" value="Glyco_hydro_43"/>
    <property type="match status" value="1"/>
</dbReference>
<dbReference type="PANTHER" id="PTHR43817:SF1">
    <property type="entry name" value="HYDROLASE, FAMILY 43, PUTATIVE (AFU_ORTHOLOGUE AFUA_3G01660)-RELATED"/>
    <property type="match status" value="1"/>
</dbReference>
<name>A0A9P9DLJ6_9HYPO</name>
<protein>
    <submittedName>
        <fullName evidence="7">Glycosyl hydrolase</fullName>
    </submittedName>
</protein>
<evidence type="ECO:0000256" key="5">
    <source>
        <dbReference type="RuleBase" id="RU361187"/>
    </source>
</evidence>
<organism evidence="7 8">
    <name type="scientific">Dactylonectria estremocensis</name>
    <dbReference type="NCBI Taxonomy" id="1079267"/>
    <lineage>
        <taxon>Eukaryota</taxon>
        <taxon>Fungi</taxon>
        <taxon>Dikarya</taxon>
        <taxon>Ascomycota</taxon>
        <taxon>Pezizomycotina</taxon>
        <taxon>Sordariomycetes</taxon>
        <taxon>Hypocreomycetidae</taxon>
        <taxon>Hypocreales</taxon>
        <taxon>Nectriaceae</taxon>
        <taxon>Dactylonectria</taxon>
    </lineage>
</organism>
<keyword evidence="2 6" id="KW-0732">Signal</keyword>
<evidence type="ECO:0000313" key="8">
    <source>
        <dbReference type="Proteomes" id="UP000717696"/>
    </source>
</evidence>
<gene>
    <name evidence="7" type="ORF">B0J13DRAFT_599342</name>
</gene>
<dbReference type="CDD" id="cd18820">
    <property type="entry name" value="GH43_LbAraf43-like"/>
    <property type="match status" value="1"/>
</dbReference>
<dbReference type="InterPro" id="IPR006710">
    <property type="entry name" value="Glyco_hydro_43"/>
</dbReference>